<evidence type="ECO:0008006" key="4">
    <source>
        <dbReference type="Google" id="ProtNLM"/>
    </source>
</evidence>
<accession>A0A8T0GDJ0</accession>
<dbReference type="PANTHER" id="PTHR22835:SF648">
    <property type="entry name" value="GDSL-LIKE LIPASE"/>
    <property type="match status" value="1"/>
</dbReference>
<sequence length="417" mass="46375">MLQMERMDLKLNMWATKHVLIVMSSLLMEATPLVWGKKLPNCSYPAIYSFGDSLTDTGNSIAAFPDQFAKVELDPYGTEWPMHGADRYCDGKVLDDFLEFGFRGTPNYPYLRSIAGVFEYGTNFASAGGSARNVTGWKPDNGFNTPFSLNVQLQWFQRYKVRIEVYYYYKNTLGDAAVVAQTLPTEASLNQSLYMVYAGFHDYFFDLYEKKRTPGEGLDSVPDVTAAITTTIEGLIAAGALTMLVVNLPPLGCIPALLTLYSGATGDQYDEFGCLKELNLITATHNEVLSDEVIKLRAKYPKVYFYYGNVHDVYTDILKAPSKYNVTHPLKAACGYGGDYNFNEKVQCGETGYVGNKFVNLTKVDHAVAAQYLSFDGIHLSNTANKAIAKAFFDAKHITPTGGFKCTPDYSRFDGRT</sequence>
<dbReference type="EMBL" id="CM026432">
    <property type="protein sequence ID" value="KAG0557486.1"/>
    <property type="molecule type" value="Genomic_DNA"/>
</dbReference>
<dbReference type="AlphaFoldDB" id="A0A8T0GDJ0"/>
<dbReference type="Pfam" id="PF00657">
    <property type="entry name" value="Lipase_GDSL"/>
    <property type="match status" value="1"/>
</dbReference>
<reference evidence="2 3" key="1">
    <citation type="submission" date="2020-06" db="EMBL/GenBank/DDBJ databases">
        <title>WGS assembly of Ceratodon purpureus strain R40.</title>
        <authorList>
            <person name="Carey S.B."/>
            <person name="Jenkins J."/>
            <person name="Shu S."/>
            <person name="Lovell J.T."/>
            <person name="Sreedasyam A."/>
            <person name="Maumus F."/>
            <person name="Tiley G.P."/>
            <person name="Fernandez-Pozo N."/>
            <person name="Barry K."/>
            <person name="Chen C."/>
            <person name="Wang M."/>
            <person name="Lipzen A."/>
            <person name="Daum C."/>
            <person name="Saski C.A."/>
            <person name="Payton A.C."/>
            <person name="Mcbreen J.C."/>
            <person name="Conrad R.E."/>
            <person name="Kollar L.M."/>
            <person name="Olsson S."/>
            <person name="Huttunen S."/>
            <person name="Landis J.B."/>
            <person name="Wickett N.J."/>
            <person name="Johnson M.G."/>
            <person name="Rensing S.A."/>
            <person name="Grimwood J."/>
            <person name="Schmutz J."/>
            <person name="Mcdaniel S.F."/>
        </authorList>
    </citation>
    <scope>NUCLEOTIDE SEQUENCE [LARGE SCALE GENOMIC DNA]</scope>
    <source>
        <strain evidence="2 3">R40</strain>
    </source>
</reference>
<dbReference type="Gene3D" id="3.40.50.1110">
    <property type="entry name" value="SGNH hydrolase"/>
    <property type="match status" value="1"/>
</dbReference>
<comment type="similarity">
    <text evidence="1">Belongs to the 'GDSL' lipolytic enzyme family.</text>
</comment>
<dbReference type="PANTHER" id="PTHR22835">
    <property type="entry name" value="ZINC FINGER FYVE DOMAIN CONTAINING PROTEIN"/>
    <property type="match status" value="1"/>
</dbReference>
<dbReference type="InterPro" id="IPR036514">
    <property type="entry name" value="SGNH_hydro_sf"/>
</dbReference>
<comment type="caution">
    <text evidence="2">The sequence shown here is derived from an EMBL/GenBank/DDBJ whole genome shotgun (WGS) entry which is preliminary data.</text>
</comment>
<evidence type="ECO:0000256" key="1">
    <source>
        <dbReference type="ARBA" id="ARBA00008668"/>
    </source>
</evidence>
<proteinExistence type="inferred from homology"/>
<evidence type="ECO:0000313" key="2">
    <source>
        <dbReference type="EMBL" id="KAG0557486.1"/>
    </source>
</evidence>
<dbReference type="InterPro" id="IPR001087">
    <property type="entry name" value="GDSL"/>
</dbReference>
<dbReference type="Proteomes" id="UP000822688">
    <property type="component" value="Chromosome 11"/>
</dbReference>
<keyword evidence="3" id="KW-1185">Reference proteome</keyword>
<dbReference type="GO" id="GO:0016788">
    <property type="term" value="F:hydrolase activity, acting on ester bonds"/>
    <property type="evidence" value="ECO:0007669"/>
    <property type="project" value="InterPro"/>
</dbReference>
<name>A0A8T0GDJ0_CERPU</name>
<organism evidence="2 3">
    <name type="scientific">Ceratodon purpureus</name>
    <name type="common">Fire moss</name>
    <name type="synonym">Dicranum purpureum</name>
    <dbReference type="NCBI Taxonomy" id="3225"/>
    <lineage>
        <taxon>Eukaryota</taxon>
        <taxon>Viridiplantae</taxon>
        <taxon>Streptophyta</taxon>
        <taxon>Embryophyta</taxon>
        <taxon>Bryophyta</taxon>
        <taxon>Bryophytina</taxon>
        <taxon>Bryopsida</taxon>
        <taxon>Dicranidae</taxon>
        <taxon>Pseudoditrichales</taxon>
        <taxon>Ditrichaceae</taxon>
        <taxon>Ceratodon</taxon>
    </lineage>
</organism>
<gene>
    <name evidence="2" type="ORF">KC19_11G134300</name>
</gene>
<protein>
    <recommendedName>
        <fullName evidence="4">GDSL esterase/lipase</fullName>
    </recommendedName>
</protein>
<evidence type="ECO:0000313" key="3">
    <source>
        <dbReference type="Proteomes" id="UP000822688"/>
    </source>
</evidence>